<evidence type="ECO:0000256" key="2">
    <source>
        <dbReference type="ARBA" id="ARBA00022475"/>
    </source>
</evidence>
<keyword evidence="4 6" id="KW-1133">Transmembrane helix</keyword>
<dbReference type="Pfam" id="PF02706">
    <property type="entry name" value="Wzz"/>
    <property type="match status" value="1"/>
</dbReference>
<evidence type="ECO:0000259" key="7">
    <source>
        <dbReference type="Pfam" id="PF02706"/>
    </source>
</evidence>
<comment type="subcellular location">
    <subcellularLocation>
        <location evidence="1">Cell membrane</location>
        <topology evidence="1">Multi-pass membrane protein</topology>
    </subcellularLocation>
</comment>
<feature type="domain" description="Polysaccharide chain length determinant N-terminal" evidence="7">
    <location>
        <begin position="21"/>
        <end position="110"/>
    </location>
</feature>
<gene>
    <name evidence="8" type="ORF">B7Z70_11785</name>
</gene>
<evidence type="ECO:0000256" key="4">
    <source>
        <dbReference type="ARBA" id="ARBA00022989"/>
    </source>
</evidence>
<accession>A0A257SQ58</accession>
<evidence type="ECO:0000313" key="8">
    <source>
        <dbReference type="EMBL" id="OYV74531.1"/>
    </source>
</evidence>
<evidence type="ECO:0000313" key="9">
    <source>
        <dbReference type="Proteomes" id="UP000216779"/>
    </source>
</evidence>
<proteinExistence type="predicted"/>
<name>A0A257SQ58_9PROT</name>
<organism evidence="8 9">
    <name type="scientific">Acidithiobacillus ferrivorans</name>
    <dbReference type="NCBI Taxonomy" id="160808"/>
    <lineage>
        <taxon>Bacteria</taxon>
        <taxon>Pseudomonadati</taxon>
        <taxon>Pseudomonadota</taxon>
        <taxon>Acidithiobacillia</taxon>
        <taxon>Acidithiobacillales</taxon>
        <taxon>Acidithiobacillaceae</taxon>
        <taxon>Acidithiobacillus</taxon>
    </lineage>
</organism>
<keyword evidence="2" id="KW-1003">Cell membrane</keyword>
<evidence type="ECO:0000256" key="1">
    <source>
        <dbReference type="ARBA" id="ARBA00004651"/>
    </source>
</evidence>
<dbReference type="GO" id="GO:0005886">
    <property type="term" value="C:plasma membrane"/>
    <property type="evidence" value="ECO:0007669"/>
    <property type="project" value="UniProtKB-SubCell"/>
</dbReference>
<feature type="non-terminal residue" evidence="8">
    <location>
        <position position="278"/>
    </location>
</feature>
<dbReference type="AlphaFoldDB" id="A0A257SQ58"/>
<keyword evidence="3 6" id="KW-0812">Transmembrane</keyword>
<dbReference type="InterPro" id="IPR003856">
    <property type="entry name" value="LPS_length_determ_N"/>
</dbReference>
<evidence type="ECO:0000256" key="6">
    <source>
        <dbReference type="SAM" id="Phobius"/>
    </source>
</evidence>
<sequence length="278" mass="28688">MATQLPAIGFHAQHEPHDIVDFGLFLRTLRQQARTILLFTGIAAAAALLHVLLAVPQFTASGALYLGETQQGSGSGGGSSNAVNLSAYAQQSDVETQIELLTTGTLIQRAVLETGLNATIHPAGAPALRYWRWKWLDHGSTKAFLPAADALRVVDATLVGKFRLVTGAGNTYKLYKAGGIFGREKPVLSGTIGTVAHTAAGALLVRFARPGKSGGSAATLPGAAVPSAALAKISPGRIFDLSVVAPDALANGLAGGQLRVTAGGSPTRPTKLARISLR</sequence>
<feature type="transmembrane region" description="Helical" evidence="6">
    <location>
        <begin position="36"/>
        <end position="55"/>
    </location>
</feature>
<evidence type="ECO:0000256" key="3">
    <source>
        <dbReference type="ARBA" id="ARBA00022692"/>
    </source>
</evidence>
<dbReference type="EMBL" id="NCBC01000549">
    <property type="protein sequence ID" value="OYV74531.1"/>
    <property type="molecule type" value="Genomic_DNA"/>
</dbReference>
<keyword evidence="5 6" id="KW-0472">Membrane</keyword>
<reference evidence="8 9" key="1">
    <citation type="submission" date="2017-03" db="EMBL/GenBank/DDBJ databases">
        <title>Lifting the veil on microbial sulfur biogeochemistry in mining wastewaters.</title>
        <authorList>
            <person name="Kantor R.S."/>
            <person name="Colenbrander Nelson T."/>
            <person name="Marshall S."/>
            <person name="Bennett D."/>
            <person name="Apte S."/>
            <person name="Camacho D."/>
            <person name="Thomas B.C."/>
            <person name="Warren L.A."/>
            <person name="Banfield J.F."/>
        </authorList>
    </citation>
    <scope>NUCLEOTIDE SEQUENCE [LARGE SCALE GENOMIC DNA]</scope>
    <source>
        <strain evidence="8">21-59-9</strain>
    </source>
</reference>
<comment type="caution">
    <text evidence="8">The sequence shown here is derived from an EMBL/GenBank/DDBJ whole genome shotgun (WGS) entry which is preliminary data.</text>
</comment>
<evidence type="ECO:0000256" key="5">
    <source>
        <dbReference type="ARBA" id="ARBA00023136"/>
    </source>
</evidence>
<dbReference type="Proteomes" id="UP000216779">
    <property type="component" value="Unassembled WGS sequence"/>
</dbReference>
<protein>
    <recommendedName>
        <fullName evidence="7">Polysaccharide chain length determinant N-terminal domain-containing protein</fullName>
    </recommendedName>
</protein>